<evidence type="ECO:0000313" key="2">
    <source>
        <dbReference type="Proteomes" id="UP000693972"/>
    </source>
</evidence>
<protein>
    <submittedName>
        <fullName evidence="1">Uncharacterized protein</fullName>
    </submittedName>
</protein>
<organism evidence="1">
    <name type="scientific">Gymnodinialimonas phycosphaerae</name>
    <dbReference type="NCBI Taxonomy" id="2841589"/>
    <lineage>
        <taxon>Bacteria</taxon>
        <taxon>Pseudomonadati</taxon>
        <taxon>Pseudomonadota</taxon>
        <taxon>Alphaproteobacteria</taxon>
        <taxon>Rhodobacterales</taxon>
        <taxon>Paracoccaceae</taxon>
        <taxon>Gymnodinialimonas</taxon>
    </lineage>
</organism>
<gene>
    <name evidence="1" type="ORF">KUL25_18920</name>
</gene>
<accession>A0A975TUF6</accession>
<name>A0A975TUF6_9RHOB</name>
<dbReference type="EMBL" id="CP078073">
    <property type="protein sequence ID" value="QXL87461.1"/>
    <property type="molecule type" value="Genomic_DNA"/>
</dbReference>
<dbReference type="Proteomes" id="UP000693972">
    <property type="component" value="Unassembled WGS sequence"/>
</dbReference>
<keyword evidence="2" id="KW-1185">Reference proteome</keyword>
<dbReference type="AlphaFoldDB" id="A0A975TUF6"/>
<dbReference type="EMBL" id="JAIMBW010000001">
    <property type="protein sequence ID" value="MBY4894835.1"/>
    <property type="molecule type" value="Genomic_DNA"/>
</dbReference>
<evidence type="ECO:0000313" key="1">
    <source>
        <dbReference type="EMBL" id="QXL87461.1"/>
    </source>
</evidence>
<dbReference type="RefSeq" id="WP_257894336.1">
    <property type="nucleotide sequence ID" value="NZ_JAIMBW010000001.1"/>
</dbReference>
<proteinExistence type="predicted"/>
<reference evidence="1 2" key="1">
    <citation type="submission" date="2021-07" db="EMBL/GenBank/DDBJ databases">
        <title>Karlodiniumbacter phycospheric gen. nov., sp. nov., a phycosphere bacterium isolated from karlodinium veneficum.</title>
        <authorList>
            <person name="Peng Y."/>
            <person name="Jiang L."/>
            <person name="Lee J."/>
        </authorList>
    </citation>
    <scope>NUCLEOTIDE SEQUENCE</scope>
    <source>
        <strain evidence="1 2">N5</strain>
    </source>
</reference>
<sequence>MTRITRQDLPADIAVFAGDFASQPLVFAHLLDVAPGLDLTHVEVIQRSHGLRLGAYFEGATVASLAAKGRTLVLILPAAHEGVACPVVQTAHLTPLGSFRGTVPHLSATP</sequence>